<dbReference type="GO" id="GO:0009146">
    <property type="term" value="P:purine nucleoside triphosphate catabolic process"/>
    <property type="evidence" value="ECO:0007669"/>
    <property type="project" value="UniProtKB-UniRule"/>
</dbReference>
<organism evidence="12 13">
    <name type="scientific">Enemella dayhoffiae</name>
    <dbReference type="NCBI Taxonomy" id="2016507"/>
    <lineage>
        <taxon>Bacteria</taxon>
        <taxon>Bacillati</taxon>
        <taxon>Actinomycetota</taxon>
        <taxon>Actinomycetes</taxon>
        <taxon>Propionibacteriales</taxon>
        <taxon>Propionibacteriaceae</taxon>
        <taxon>Enemella</taxon>
    </lineage>
</organism>
<dbReference type="CDD" id="cd00515">
    <property type="entry name" value="HAM1"/>
    <property type="match status" value="1"/>
</dbReference>
<dbReference type="AlphaFoldDB" id="A0A255GZ08"/>
<reference evidence="12 13" key="1">
    <citation type="submission" date="2017-07" db="EMBL/GenBank/DDBJ databases">
        <title>Draft whole genome sequences of clinical Proprionibacteriaceae strains.</title>
        <authorList>
            <person name="Bernier A.-M."/>
            <person name="Bernard K."/>
            <person name="Domingo M.-C."/>
        </authorList>
    </citation>
    <scope>NUCLEOTIDE SEQUENCE [LARGE SCALE GENOMIC DNA]</scope>
    <source>
        <strain evidence="12 13">NML 130396</strain>
    </source>
</reference>
<dbReference type="GO" id="GO:0036220">
    <property type="term" value="F:ITP diphosphatase activity"/>
    <property type="evidence" value="ECO:0007669"/>
    <property type="project" value="UniProtKB-UniRule"/>
</dbReference>
<keyword evidence="5 10" id="KW-0378">Hydrolase</keyword>
<evidence type="ECO:0000256" key="8">
    <source>
        <dbReference type="ARBA" id="ARBA00051875"/>
    </source>
</evidence>
<evidence type="ECO:0000256" key="10">
    <source>
        <dbReference type="HAMAP-Rule" id="MF_01405"/>
    </source>
</evidence>
<comment type="similarity">
    <text evidence="1 10 11">Belongs to the HAM1 NTPase family.</text>
</comment>
<comment type="catalytic activity">
    <reaction evidence="8 10">
        <text>dITP + H2O = dIMP + diphosphate + H(+)</text>
        <dbReference type="Rhea" id="RHEA:28342"/>
        <dbReference type="ChEBI" id="CHEBI:15377"/>
        <dbReference type="ChEBI" id="CHEBI:15378"/>
        <dbReference type="ChEBI" id="CHEBI:33019"/>
        <dbReference type="ChEBI" id="CHEBI:61194"/>
        <dbReference type="ChEBI" id="CHEBI:61382"/>
        <dbReference type="EC" id="3.6.1.66"/>
    </reaction>
</comment>
<evidence type="ECO:0000256" key="6">
    <source>
        <dbReference type="ARBA" id="ARBA00022842"/>
    </source>
</evidence>
<dbReference type="GO" id="GO:0005829">
    <property type="term" value="C:cytosol"/>
    <property type="evidence" value="ECO:0007669"/>
    <property type="project" value="TreeGrafter"/>
</dbReference>
<protein>
    <recommendedName>
        <fullName evidence="10">dITP/XTP pyrophosphatase</fullName>
        <ecNumber evidence="10">3.6.1.66</ecNumber>
    </recommendedName>
    <alternativeName>
        <fullName evidence="10">Non-canonical purine NTP pyrophosphatase</fullName>
    </alternativeName>
    <alternativeName>
        <fullName evidence="10">Non-standard purine NTP pyrophosphatase</fullName>
    </alternativeName>
    <alternativeName>
        <fullName evidence="10">Nucleoside-triphosphate diphosphatase</fullName>
    </alternativeName>
    <alternativeName>
        <fullName evidence="10">Nucleoside-triphosphate pyrophosphatase</fullName>
        <shortName evidence="10">NTPase</shortName>
    </alternativeName>
</protein>
<feature type="binding site" evidence="10">
    <location>
        <position position="91"/>
    </location>
    <ligand>
        <name>substrate</name>
    </ligand>
</feature>
<evidence type="ECO:0000313" key="13">
    <source>
        <dbReference type="Proteomes" id="UP000216311"/>
    </source>
</evidence>
<dbReference type="Proteomes" id="UP000216311">
    <property type="component" value="Unassembled WGS sequence"/>
</dbReference>
<dbReference type="Pfam" id="PF01725">
    <property type="entry name" value="Ham1p_like"/>
    <property type="match status" value="1"/>
</dbReference>
<evidence type="ECO:0000256" key="9">
    <source>
        <dbReference type="ARBA" id="ARBA00052017"/>
    </source>
</evidence>
<evidence type="ECO:0000256" key="3">
    <source>
        <dbReference type="ARBA" id="ARBA00022723"/>
    </source>
</evidence>
<dbReference type="EMBL" id="NMVQ01000023">
    <property type="protein sequence ID" value="OYO20857.1"/>
    <property type="molecule type" value="Genomic_DNA"/>
</dbReference>
<dbReference type="InterPro" id="IPR002637">
    <property type="entry name" value="RdgB/HAM1"/>
</dbReference>
<dbReference type="InterPro" id="IPR029001">
    <property type="entry name" value="ITPase-like_fam"/>
</dbReference>
<dbReference type="NCBIfam" id="TIGR00042">
    <property type="entry name" value="RdgB/HAM1 family non-canonical purine NTP pyrophosphatase"/>
    <property type="match status" value="1"/>
</dbReference>
<evidence type="ECO:0000256" key="2">
    <source>
        <dbReference type="ARBA" id="ARBA00011738"/>
    </source>
</evidence>
<feature type="binding site" evidence="10">
    <location>
        <position position="196"/>
    </location>
    <ligand>
        <name>substrate</name>
    </ligand>
</feature>
<comment type="subunit">
    <text evidence="2 10">Homodimer.</text>
</comment>
<name>A0A255GZ08_9ACTN</name>
<keyword evidence="7 10" id="KW-0546">Nucleotide metabolism</keyword>
<evidence type="ECO:0000256" key="1">
    <source>
        <dbReference type="ARBA" id="ARBA00008023"/>
    </source>
</evidence>
<keyword evidence="13" id="KW-1185">Reference proteome</keyword>
<dbReference type="PANTHER" id="PTHR11067:SF9">
    <property type="entry name" value="INOSINE TRIPHOSPHATE PYROPHOSPHATASE"/>
    <property type="match status" value="1"/>
</dbReference>
<dbReference type="GO" id="GO:0009117">
    <property type="term" value="P:nucleotide metabolic process"/>
    <property type="evidence" value="ECO:0007669"/>
    <property type="project" value="UniProtKB-KW"/>
</dbReference>
<dbReference type="InterPro" id="IPR020922">
    <property type="entry name" value="dITP/XTP_pyrophosphatase"/>
</dbReference>
<gene>
    <name evidence="12" type="primary">rdgB</name>
    <name evidence="12" type="ORF">CGZ93_11555</name>
</gene>
<comment type="caution">
    <text evidence="12">The sequence shown here is derived from an EMBL/GenBank/DDBJ whole genome shotgun (WGS) entry which is preliminary data.</text>
</comment>
<dbReference type="GO" id="GO:0035870">
    <property type="term" value="F:dITP diphosphatase activity"/>
    <property type="evidence" value="ECO:0007669"/>
    <property type="project" value="UniProtKB-UniRule"/>
</dbReference>
<sequence length="230" mass="24098">MRGPDRAAAARPRGRRGGSGLVKVVLATNNAKKLIELRRVCEGLGVEVLGLADVASYPEPAETETTFDGNALLKARACVAATGLPALADDSGIAVDALNGMPGVRSARWAGPGEGDEANLRLLLRQLTDLDGVRRGAQFVCALALVTPDGTEHVTRGVMPGRLATEPAGQNGFGYDPIFVPEGDQRTTAELTAAEKDAISHRGQAIRAMLPRLAELAGSAERAQQAEENR</sequence>
<evidence type="ECO:0000256" key="4">
    <source>
        <dbReference type="ARBA" id="ARBA00022741"/>
    </source>
</evidence>
<dbReference type="GO" id="GO:0046872">
    <property type="term" value="F:metal ion binding"/>
    <property type="evidence" value="ECO:0007669"/>
    <property type="project" value="UniProtKB-KW"/>
</dbReference>
<dbReference type="HAMAP" id="MF_01405">
    <property type="entry name" value="Non_canon_purine_NTPase"/>
    <property type="match status" value="1"/>
</dbReference>
<feature type="active site" description="Proton acceptor" evidence="10">
    <location>
        <position position="90"/>
    </location>
</feature>
<keyword evidence="4 10" id="KW-0547">Nucleotide-binding</keyword>
<dbReference type="Gene3D" id="3.90.950.10">
    <property type="match status" value="1"/>
</dbReference>
<feature type="binding site" evidence="10">
    <location>
        <begin position="173"/>
        <end position="176"/>
    </location>
    <ligand>
        <name>substrate</name>
    </ligand>
</feature>
<comment type="caution">
    <text evidence="10">Lacks conserved residue(s) required for the propagation of feature annotation.</text>
</comment>
<accession>A0A255GZ08</accession>
<feature type="binding site" evidence="10">
    <location>
        <begin position="201"/>
        <end position="202"/>
    </location>
    <ligand>
        <name>substrate</name>
    </ligand>
</feature>
<dbReference type="PANTHER" id="PTHR11067">
    <property type="entry name" value="INOSINE TRIPHOSPHATE PYROPHOSPHATASE/HAM1 PROTEIN"/>
    <property type="match status" value="1"/>
</dbReference>
<evidence type="ECO:0000256" key="7">
    <source>
        <dbReference type="ARBA" id="ARBA00023080"/>
    </source>
</evidence>
<comment type="function">
    <text evidence="10">Pyrophosphatase that catalyzes the hydrolysis of nucleoside triphosphates to their monophosphate derivatives, with a high preference for the non-canonical purine nucleotides XTP (xanthosine triphosphate), dITP (deoxyinosine triphosphate) and ITP. Seems to function as a house-cleaning enzyme that removes non-canonical purine nucleotides from the nucleotide pool, thus preventing their incorporation into DNA/RNA and avoiding chromosomal lesions.</text>
</comment>
<dbReference type="GO" id="GO:0036222">
    <property type="term" value="F:XTP diphosphatase activity"/>
    <property type="evidence" value="ECO:0007669"/>
    <property type="project" value="UniProtKB-UniRule"/>
</dbReference>
<comment type="catalytic activity">
    <reaction evidence="9 10">
        <text>XTP + H2O = XMP + diphosphate + H(+)</text>
        <dbReference type="Rhea" id="RHEA:28610"/>
        <dbReference type="ChEBI" id="CHEBI:15377"/>
        <dbReference type="ChEBI" id="CHEBI:15378"/>
        <dbReference type="ChEBI" id="CHEBI:33019"/>
        <dbReference type="ChEBI" id="CHEBI:57464"/>
        <dbReference type="ChEBI" id="CHEBI:61314"/>
        <dbReference type="EC" id="3.6.1.66"/>
    </reaction>
</comment>
<comment type="cofactor">
    <cofactor evidence="10">
        <name>Mg(2+)</name>
        <dbReference type="ChEBI" id="CHEBI:18420"/>
    </cofactor>
    <text evidence="10">Binds 1 Mg(2+) ion per subunit.</text>
</comment>
<proteinExistence type="inferred from homology"/>
<dbReference type="GO" id="GO:0000166">
    <property type="term" value="F:nucleotide binding"/>
    <property type="evidence" value="ECO:0007669"/>
    <property type="project" value="UniProtKB-KW"/>
</dbReference>
<dbReference type="EC" id="3.6.1.66" evidence="10"/>
<evidence type="ECO:0000256" key="11">
    <source>
        <dbReference type="RuleBase" id="RU003781"/>
    </source>
</evidence>
<dbReference type="SUPFAM" id="SSF52972">
    <property type="entry name" value="ITPase-like"/>
    <property type="match status" value="1"/>
</dbReference>
<feature type="binding site" evidence="10">
    <location>
        <position position="90"/>
    </location>
    <ligand>
        <name>Mg(2+)</name>
        <dbReference type="ChEBI" id="CHEBI:18420"/>
    </ligand>
</feature>
<feature type="binding site" evidence="10">
    <location>
        <begin position="28"/>
        <end position="33"/>
    </location>
    <ligand>
        <name>substrate</name>
    </ligand>
</feature>
<dbReference type="FunFam" id="3.90.950.10:FF:000001">
    <property type="entry name" value="dITP/XTP pyrophosphatase"/>
    <property type="match status" value="1"/>
</dbReference>
<evidence type="ECO:0000313" key="12">
    <source>
        <dbReference type="EMBL" id="OYO20857.1"/>
    </source>
</evidence>
<dbReference type="GO" id="GO:0017111">
    <property type="term" value="F:ribonucleoside triphosphate phosphatase activity"/>
    <property type="evidence" value="ECO:0007669"/>
    <property type="project" value="InterPro"/>
</dbReference>
<comment type="catalytic activity">
    <reaction evidence="10">
        <text>ITP + H2O = IMP + diphosphate + H(+)</text>
        <dbReference type="Rhea" id="RHEA:29399"/>
        <dbReference type="ChEBI" id="CHEBI:15377"/>
        <dbReference type="ChEBI" id="CHEBI:15378"/>
        <dbReference type="ChEBI" id="CHEBI:33019"/>
        <dbReference type="ChEBI" id="CHEBI:58053"/>
        <dbReference type="ChEBI" id="CHEBI:61402"/>
        <dbReference type="EC" id="3.6.1.66"/>
    </reaction>
</comment>
<dbReference type="OrthoDB" id="9807456at2"/>
<evidence type="ECO:0000256" key="5">
    <source>
        <dbReference type="ARBA" id="ARBA00022801"/>
    </source>
</evidence>
<keyword evidence="6 10" id="KW-0460">Magnesium</keyword>
<keyword evidence="3 10" id="KW-0479">Metal-binding</keyword>